<gene>
    <name evidence="1" type="ORF">J2TS6_30750</name>
</gene>
<keyword evidence="2" id="KW-1185">Reference proteome</keyword>
<dbReference type="Proteomes" id="UP000679779">
    <property type="component" value="Unassembled WGS sequence"/>
</dbReference>
<evidence type="ECO:0000313" key="1">
    <source>
        <dbReference type="EMBL" id="GIO31934.1"/>
    </source>
</evidence>
<reference evidence="1" key="1">
    <citation type="submission" date="2021-03" db="EMBL/GenBank/DDBJ databases">
        <title>Antimicrobial resistance genes in bacteria isolated from Japanese honey, and their potential for conferring macrolide and lincosamide resistance in the American foulbrood pathogen Paenibacillus larvae.</title>
        <authorList>
            <person name="Okamoto M."/>
            <person name="Kumagai M."/>
            <person name="Kanamori H."/>
            <person name="Takamatsu D."/>
        </authorList>
    </citation>
    <scope>NUCLEOTIDE SEQUENCE</scope>
    <source>
        <strain evidence="1">J2TS6</strain>
    </source>
</reference>
<comment type="caution">
    <text evidence="1">The sequence shown here is derived from an EMBL/GenBank/DDBJ whole genome shotgun (WGS) entry which is preliminary data.</text>
</comment>
<organism evidence="1 2">
    <name type="scientific">Paenibacillus albilobatus</name>
    <dbReference type="NCBI Taxonomy" id="2716884"/>
    <lineage>
        <taxon>Bacteria</taxon>
        <taxon>Bacillati</taxon>
        <taxon>Bacillota</taxon>
        <taxon>Bacilli</taxon>
        <taxon>Bacillales</taxon>
        <taxon>Paenibacillaceae</taxon>
        <taxon>Paenibacillus</taxon>
    </lineage>
</organism>
<protein>
    <submittedName>
        <fullName evidence="1">Uncharacterized protein</fullName>
    </submittedName>
</protein>
<dbReference type="AlphaFoldDB" id="A0A919XHP8"/>
<dbReference type="EMBL" id="BORQ01000003">
    <property type="protein sequence ID" value="GIO31934.1"/>
    <property type="molecule type" value="Genomic_DNA"/>
</dbReference>
<evidence type="ECO:0000313" key="2">
    <source>
        <dbReference type="Proteomes" id="UP000679779"/>
    </source>
</evidence>
<sequence length="44" mass="4815">MDQTVEPDAGGGSKAVCDFMRMATAQVEHFAALKIEMQLQTTEK</sequence>
<proteinExistence type="predicted"/>
<name>A0A919XHP8_9BACL</name>
<accession>A0A919XHP8</accession>